<dbReference type="PROSITE" id="PS51007">
    <property type="entry name" value="CYTC"/>
    <property type="match status" value="1"/>
</dbReference>
<dbReference type="OrthoDB" id="9805828at2"/>
<organism evidence="10 11">
    <name type="scientific">Bordetella pseudohinzii</name>
    <dbReference type="NCBI Taxonomy" id="1331258"/>
    <lineage>
        <taxon>Bacteria</taxon>
        <taxon>Pseudomonadati</taxon>
        <taxon>Pseudomonadota</taxon>
        <taxon>Betaproteobacteria</taxon>
        <taxon>Burkholderiales</taxon>
        <taxon>Alcaligenaceae</taxon>
        <taxon>Bordetella</taxon>
    </lineage>
</organism>
<dbReference type="PROSITE" id="PS51257">
    <property type="entry name" value="PROKAR_LIPOPROTEIN"/>
    <property type="match status" value="1"/>
</dbReference>
<dbReference type="InterPro" id="IPR036909">
    <property type="entry name" value="Cyt_c-like_dom_sf"/>
</dbReference>
<dbReference type="InterPro" id="IPR009056">
    <property type="entry name" value="Cyt_c-like_dom"/>
</dbReference>
<dbReference type="SUPFAM" id="SSF46626">
    <property type="entry name" value="Cytochrome c"/>
    <property type="match status" value="1"/>
</dbReference>
<dbReference type="EMBL" id="CP016440">
    <property type="protein sequence ID" value="ANY15814.1"/>
    <property type="molecule type" value="Genomic_DNA"/>
</dbReference>
<keyword evidence="1" id="KW-0813">Transport</keyword>
<keyword evidence="2 6" id="KW-0349">Heme</keyword>
<evidence type="ECO:0000256" key="3">
    <source>
        <dbReference type="ARBA" id="ARBA00022723"/>
    </source>
</evidence>
<dbReference type="RefSeq" id="WP_043207711.1">
    <property type="nucleotide sequence ID" value="NZ_CP016440.1"/>
</dbReference>
<evidence type="ECO:0000313" key="10">
    <source>
        <dbReference type="EMBL" id="CUI43163.1"/>
    </source>
</evidence>
<dbReference type="GO" id="GO:0020037">
    <property type="term" value="F:heme binding"/>
    <property type="evidence" value="ECO:0007669"/>
    <property type="project" value="InterPro"/>
</dbReference>
<evidence type="ECO:0000256" key="5">
    <source>
        <dbReference type="ARBA" id="ARBA00023004"/>
    </source>
</evidence>
<protein>
    <submittedName>
        <fullName evidence="9 10">Cytochrome C</fullName>
    </submittedName>
</protein>
<dbReference type="Pfam" id="PF00034">
    <property type="entry name" value="Cytochrom_C"/>
    <property type="match status" value="1"/>
</dbReference>
<dbReference type="AlphaFoldDB" id="A0A0J6C1W9"/>
<evidence type="ECO:0000313" key="11">
    <source>
        <dbReference type="Proteomes" id="UP000053096"/>
    </source>
</evidence>
<dbReference type="Proteomes" id="UP000053096">
    <property type="component" value="Unassembled WGS sequence"/>
</dbReference>
<keyword evidence="5 6" id="KW-0408">Iron</keyword>
<reference evidence="10 11" key="1">
    <citation type="submission" date="2015-09" db="EMBL/GenBank/DDBJ databases">
        <authorList>
            <person name="Jackson K.R."/>
            <person name="Lunt B.L."/>
            <person name="Fisher J.N.B."/>
            <person name="Gardner A.V."/>
            <person name="Bailey M.E."/>
            <person name="Deus L.M."/>
            <person name="Earl A.S."/>
            <person name="Gibby P.D."/>
            <person name="Hartmann K.A."/>
            <person name="Liu J.E."/>
            <person name="Manci A.M."/>
            <person name="Nielsen D.A."/>
            <person name="Solomon M.B."/>
            <person name="Breakwell D.P."/>
            <person name="Burnett S.H."/>
            <person name="Grose J.H."/>
        </authorList>
    </citation>
    <scope>NUCLEOTIDE SEQUENCE [LARGE SCALE GENOMIC DNA]</scope>
    <source>
        <strain evidence="10 11">2789STDY5608636</strain>
    </source>
</reference>
<evidence type="ECO:0000256" key="6">
    <source>
        <dbReference type="PROSITE-ProRule" id="PRU00433"/>
    </source>
</evidence>
<feature type="signal peptide" evidence="7">
    <location>
        <begin position="1"/>
        <end position="23"/>
    </location>
</feature>
<sequence>MMKTSTSLAALALALSCSPGAWAQDKVLDLGKQAYQECIACHSVKSGENGVGPSLAGIFGAKAGEVPGFRFSGPMKRSGLTWDAATLDKYLENPQALVPGTRMPYSGMADAEKRAALIKYLETLK</sequence>
<evidence type="ECO:0000256" key="1">
    <source>
        <dbReference type="ARBA" id="ARBA00022448"/>
    </source>
</evidence>
<evidence type="ECO:0000256" key="7">
    <source>
        <dbReference type="SAM" id="SignalP"/>
    </source>
</evidence>
<name>A0A0J6C1W9_9BORD</name>
<accession>A0A0J6C1W9</accession>
<dbReference type="PRINTS" id="PR00604">
    <property type="entry name" value="CYTCHRMECIAB"/>
</dbReference>
<dbReference type="GO" id="GO:0009055">
    <property type="term" value="F:electron transfer activity"/>
    <property type="evidence" value="ECO:0007669"/>
    <property type="project" value="InterPro"/>
</dbReference>
<dbReference type="GO" id="GO:0046872">
    <property type="term" value="F:metal ion binding"/>
    <property type="evidence" value="ECO:0007669"/>
    <property type="project" value="UniProtKB-KW"/>
</dbReference>
<dbReference type="EMBL" id="CYTV01000001">
    <property type="protein sequence ID" value="CUI43163.1"/>
    <property type="molecule type" value="Genomic_DNA"/>
</dbReference>
<dbReference type="PANTHER" id="PTHR11961">
    <property type="entry name" value="CYTOCHROME C"/>
    <property type="match status" value="1"/>
</dbReference>
<dbReference type="Gene3D" id="1.10.760.10">
    <property type="entry name" value="Cytochrome c-like domain"/>
    <property type="match status" value="1"/>
</dbReference>
<dbReference type="InterPro" id="IPR002327">
    <property type="entry name" value="Cyt_c_1A/1B"/>
</dbReference>
<keyword evidence="3 6" id="KW-0479">Metal-binding</keyword>
<evidence type="ECO:0000259" key="8">
    <source>
        <dbReference type="PROSITE" id="PS51007"/>
    </source>
</evidence>
<evidence type="ECO:0000313" key="9">
    <source>
        <dbReference type="EMBL" id="ANY15814.1"/>
    </source>
</evidence>
<dbReference type="Proteomes" id="UP000092950">
    <property type="component" value="Chromosome"/>
</dbReference>
<feature type="chain" id="PRO_5005268487" evidence="7">
    <location>
        <begin position="24"/>
        <end position="125"/>
    </location>
</feature>
<evidence type="ECO:0000256" key="4">
    <source>
        <dbReference type="ARBA" id="ARBA00022982"/>
    </source>
</evidence>
<keyword evidence="7" id="KW-0732">Signal</keyword>
<accession>A0A0M7CSR2</accession>
<evidence type="ECO:0000313" key="12">
    <source>
        <dbReference type="Proteomes" id="UP000092950"/>
    </source>
</evidence>
<evidence type="ECO:0000256" key="2">
    <source>
        <dbReference type="ARBA" id="ARBA00022617"/>
    </source>
</evidence>
<dbReference type="KEGG" id="bpdz:BBN53_07830"/>
<proteinExistence type="predicted"/>
<keyword evidence="4" id="KW-0249">Electron transport</keyword>
<feature type="domain" description="Cytochrome c" evidence="8">
    <location>
        <begin position="26"/>
        <end position="125"/>
    </location>
</feature>
<gene>
    <name evidence="9" type="ORF">BBN53_07830</name>
    <name evidence="10" type="ORF">ERS370011_00574</name>
</gene>
<reference evidence="9 12" key="2">
    <citation type="submission" date="2016-07" db="EMBL/GenBank/DDBJ databases">
        <title>Complete genome sequences of Bordetella pseudohinzii.</title>
        <authorList>
            <person name="Spilker T."/>
            <person name="Darrah R."/>
            <person name="LiPuma J.J."/>
        </authorList>
    </citation>
    <scope>NUCLEOTIDE SEQUENCE [LARGE SCALE GENOMIC DNA]</scope>
    <source>
        <strain evidence="9 12">HI4681</strain>
    </source>
</reference>
<keyword evidence="12" id="KW-1185">Reference proteome</keyword>